<evidence type="ECO:0000256" key="3">
    <source>
        <dbReference type="ARBA" id="ARBA00022512"/>
    </source>
</evidence>
<dbReference type="FunFam" id="2.160.20.10:FF:000004">
    <property type="entry name" value="Pectin lyase-like superfamily protein"/>
    <property type="match status" value="1"/>
</dbReference>
<comment type="caution">
    <text evidence="11">The sequence shown here is derived from an EMBL/GenBank/DDBJ whole genome shotgun (WGS) entry which is preliminary data.</text>
</comment>
<evidence type="ECO:0000256" key="6">
    <source>
        <dbReference type="ARBA" id="ARBA00023295"/>
    </source>
</evidence>
<gene>
    <name evidence="11" type="ORF">Nepgr_004434</name>
</gene>
<dbReference type="PROSITE" id="PS00502">
    <property type="entry name" value="POLYGALACTURONASE"/>
    <property type="match status" value="1"/>
</dbReference>
<dbReference type="InterPro" id="IPR012334">
    <property type="entry name" value="Pectin_lyas_fold"/>
</dbReference>
<evidence type="ECO:0000256" key="8">
    <source>
        <dbReference type="PROSITE-ProRule" id="PRU10052"/>
    </source>
</evidence>
<evidence type="ECO:0000256" key="9">
    <source>
        <dbReference type="RuleBase" id="RU361169"/>
    </source>
</evidence>
<name>A0AAD3XF79_NEPGR</name>
<dbReference type="Proteomes" id="UP001279734">
    <property type="component" value="Unassembled WGS sequence"/>
</dbReference>
<dbReference type="SUPFAM" id="SSF51126">
    <property type="entry name" value="Pectin lyase-like"/>
    <property type="match status" value="1"/>
</dbReference>
<feature type="signal peptide" evidence="10">
    <location>
        <begin position="1"/>
        <end position="27"/>
    </location>
</feature>
<sequence length="436" mass="46238">MATPRTNELTKVVLFLGLALFFSEAQGRTHRSLAQTTGTAVFDVTSYGAKGDGKEAVDEDGEPINDVAFIQAWNAACHTAGPAKVVIPPGKFVLGQVIFAGPCQCPNPIVEVQGTVIATTDLSQYPSPDWFLFERVDGVVLTGTGTFDGQGHVNWGQNDCEKNPDCVTLPSSIKFHRLSNAVIEGIKSVNSMFFHIFVTGCHNVTVRNVNLVAPFDSPNTDGVHTSISDMVTIADSVIATGDDCVSVGHGSVNVTVTGVTCGPGHGISVGSLGKQVGEKPVQFVHVKNCTLVRSDNGARIKSWPARTANTASDIIFEELIMDHVKNPIIINQRYGCKKNSVPKPSLVKISNVQFKNITGTTITNAVVNIICSEKFPCEGIHVGDIDLQPIPLKGLAQVTSTCSNANVILEGKHDGITCSGAPATPTSTEEAESDLE</sequence>
<dbReference type="Gene3D" id="2.160.20.10">
    <property type="entry name" value="Single-stranded right-handed beta-helix, Pectin lyase-like"/>
    <property type="match status" value="1"/>
</dbReference>
<evidence type="ECO:0000256" key="7">
    <source>
        <dbReference type="ARBA" id="ARBA00023316"/>
    </source>
</evidence>
<dbReference type="AlphaFoldDB" id="A0AAD3XF79"/>
<evidence type="ECO:0000256" key="2">
    <source>
        <dbReference type="ARBA" id="ARBA00008834"/>
    </source>
</evidence>
<dbReference type="GO" id="GO:0004650">
    <property type="term" value="F:polygalacturonase activity"/>
    <property type="evidence" value="ECO:0007669"/>
    <property type="project" value="InterPro"/>
</dbReference>
<dbReference type="PANTHER" id="PTHR31375">
    <property type="match status" value="1"/>
</dbReference>
<evidence type="ECO:0000256" key="5">
    <source>
        <dbReference type="ARBA" id="ARBA00022801"/>
    </source>
</evidence>
<organism evidence="11 12">
    <name type="scientific">Nepenthes gracilis</name>
    <name type="common">Slender pitcher plant</name>
    <dbReference type="NCBI Taxonomy" id="150966"/>
    <lineage>
        <taxon>Eukaryota</taxon>
        <taxon>Viridiplantae</taxon>
        <taxon>Streptophyta</taxon>
        <taxon>Embryophyta</taxon>
        <taxon>Tracheophyta</taxon>
        <taxon>Spermatophyta</taxon>
        <taxon>Magnoliopsida</taxon>
        <taxon>eudicotyledons</taxon>
        <taxon>Gunneridae</taxon>
        <taxon>Pentapetalae</taxon>
        <taxon>Caryophyllales</taxon>
        <taxon>Nepenthaceae</taxon>
        <taxon>Nepenthes</taxon>
    </lineage>
</organism>
<dbReference type="Pfam" id="PF00295">
    <property type="entry name" value="Glyco_hydro_28"/>
    <property type="match status" value="1"/>
</dbReference>
<dbReference type="GO" id="GO:0005975">
    <property type="term" value="P:carbohydrate metabolic process"/>
    <property type="evidence" value="ECO:0007669"/>
    <property type="project" value="InterPro"/>
</dbReference>
<protein>
    <recommendedName>
        <fullName evidence="13">Exopolygalacturonase-like</fullName>
    </recommendedName>
</protein>
<comment type="similarity">
    <text evidence="2 9">Belongs to the glycosyl hydrolase 28 family.</text>
</comment>
<accession>A0AAD3XF79</accession>
<feature type="active site" evidence="8">
    <location>
        <position position="265"/>
    </location>
</feature>
<proteinExistence type="inferred from homology"/>
<comment type="subcellular location">
    <subcellularLocation>
        <location evidence="1">Secreted</location>
        <location evidence="1">Cell wall</location>
    </subcellularLocation>
</comment>
<evidence type="ECO:0008006" key="13">
    <source>
        <dbReference type="Google" id="ProtNLM"/>
    </source>
</evidence>
<keyword evidence="6 9" id="KW-0326">Glycosidase</keyword>
<feature type="chain" id="PRO_5042026359" description="Exopolygalacturonase-like" evidence="10">
    <location>
        <begin position="28"/>
        <end position="436"/>
    </location>
</feature>
<evidence type="ECO:0000256" key="4">
    <source>
        <dbReference type="ARBA" id="ARBA00022525"/>
    </source>
</evidence>
<evidence type="ECO:0000313" key="12">
    <source>
        <dbReference type="Proteomes" id="UP001279734"/>
    </source>
</evidence>
<evidence type="ECO:0000256" key="10">
    <source>
        <dbReference type="SAM" id="SignalP"/>
    </source>
</evidence>
<dbReference type="InterPro" id="IPR011050">
    <property type="entry name" value="Pectin_lyase_fold/virulence"/>
</dbReference>
<keyword evidence="3" id="KW-0134">Cell wall</keyword>
<evidence type="ECO:0000313" key="11">
    <source>
        <dbReference type="EMBL" id="GMH02595.1"/>
    </source>
</evidence>
<reference evidence="11" key="1">
    <citation type="submission" date="2023-05" db="EMBL/GenBank/DDBJ databases">
        <title>Nepenthes gracilis genome sequencing.</title>
        <authorList>
            <person name="Fukushima K."/>
        </authorList>
    </citation>
    <scope>NUCLEOTIDE SEQUENCE</scope>
    <source>
        <strain evidence="11">SING2019-196</strain>
    </source>
</reference>
<keyword evidence="5 9" id="KW-0378">Hydrolase</keyword>
<keyword evidence="7" id="KW-0961">Cell wall biogenesis/degradation</keyword>
<dbReference type="InterPro" id="IPR000743">
    <property type="entry name" value="Glyco_hydro_28"/>
</dbReference>
<dbReference type="EMBL" id="BSYO01000003">
    <property type="protein sequence ID" value="GMH02595.1"/>
    <property type="molecule type" value="Genomic_DNA"/>
</dbReference>
<keyword evidence="10" id="KW-0732">Signal</keyword>
<dbReference type="GO" id="GO:0071555">
    <property type="term" value="P:cell wall organization"/>
    <property type="evidence" value="ECO:0007669"/>
    <property type="project" value="UniProtKB-KW"/>
</dbReference>
<keyword evidence="4" id="KW-0964">Secreted</keyword>
<keyword evidence="12" id="KW-1185">Reference proteome</keyword>
<evidence type="ECO:0000256" key="1">
    <source>
        <dbReference type="ARBA" id="ARBA00004191"/>
    </source>
</evidence>